<dbReference type="Gene3D" id="1.10.10.1070">
    <property type="entry name" value="Zinc finger, BED domain-containing"/>
    <property type="match status" value="1"/>
</dbReference>
<dbReference type="EMBL" id="LR903255">
    <property type="protein sequence ID" value="CAD7251693.1"/>
    <property type="molecule type" value="Genomic_DNA"/>
</dbReference>
<dbReference type="AlphaFoldDB" id="A0A7R9ACX4"/>
<dbReference type="OrthoDB" id="117690at2759"/>
<protein>
    <submittedName>
        <fullName evidence="1">Uncharacterized protein</fullName>
    </submittedName>
</protein>
<accession>A0A7R9ACX4</accession>
<organism evidence="1">
    <name type="scientific">Darwinula stevensoni</name>
    <dbReference type="NCBI Taxonomy" id="69355"/>
    <lineage>
        <taxon>Eukaryota</taxon>
        <taxon>Metazoa</taxon>
        <taxon>Ecdysozoa</taxon>
        <taxon>Arthropoda</taxon>
        <taxon>Crustacea</taxon>
        <taxon>Oligostraca</taxon>
        <taxon>Ostracoda</taxon>
        <taxon>Podocopa</taxon>
        <taxon>Podocopida</taxon>
        <taxon>Darwinulocopina</taxon>
        <taxon>Darwinuloidea</taxon>
        <taxon>Darwinulidae</taxon>
        <taxon>Darwinula</taxon>
    </lineage>
</organism>
<gene>
    <name evidence="1" type="ORF">DSTB1V02_LOCUS11455</name>
</gene>
<dbReference type="Proteomes" id="UP000677054">
    <property type="component" value="Unassembled WGS sequence"/>
</dbReference>
<name>A0A7R9ACX4_9CRUS</name>
<proteinExistence type="predicted"/>
<reference evidence="1" key="1">
    <citation type="submission" date="2020-11" db="EMBL/GenBank/DDBJ databases">
        <authorList>
            <person name="Tran Van P."/>
        </authorList>
    </citation>
    <scope>NUCLEOTIDE SEQUENCE</scope>
</reference>
<sequence length="87" mass="10311">MGCRKDKRAAEMIALDFRPFSIVNDEGFIRLFRTALPKYKLPSRTYLSENRIPQMSVKAMPQLPSLAHLCKELKRFWKERQVLEQEL</sequence>
<dbReference type="EMBL" id="CAJPEV010003738">
    <property type="protein sequence ID" value="CAG0900443.1"/>
    <property type="molecule type" value="Genomic_DNA"/>
</dbReference>
<dbReference type="SUPFAM" id="SSF140996">
    <property type="entry name" value="Hermes dimerisation domain"/>
    <property type="match status" value="1"/>
</dbReference>
<keyword evidence="2" id="KW-1185">Reference proteome</keyword>
<evidence type="ECO:0000313" key="1">
    <source>
        <dbReference type="EMBL" id="CAD7251693.1"/>
    </source>
</evidence>
<evidence type="ECO:0000313" key="2">
    <source>
        <dbReference type="Proteomes" id="UP000677054"/>
    </source>
</evidence>